<dbReference type="AlphaFoldDB" id="A0A3B0XY57"/>
<evidence type="ECO:0000313" key="2">
    <source>
        <dbReference type="EMBL" id="VAW66859.1"/>
    </source>
</evidence>
<dbReference type="SUPFAM" id="SSF52833">
    <property type="entry name" value="Thioredoxin-like"/>
    <property type="match status" value="1"/>
</dbReference>
<dbReference type="EMBL" id="UOFH01000362">
    <property type="protein sequence ID" value="VAW66859.1"/>
    <property type="molecule type" value="Genomic_DNA"/>
</dbReference>
<protein>
    <submittedName>
        <fullName evidence="2">Glutaredoxin</fullName>
    </submittedName>
</protein>
<accession>A0A3B0XY57</accession>
<sequence length="131" mass="14869">MLLKLLRNALGHLVIFISLFIPIKKITRSREDQNCVDSATASLSLYQFYACPFCLKTRRAFKRLGLNIQTHAAQNEPARADLLAGGGQIKVPCLRIETKNEVIWMYESSEIIAYLEQRFGETSTPCSELNF</sequence>
<reference evidence="2" key="1">
    <citation type="submission" date="2018-06" db="EMBL/GenBank/DDBJ databases">
        <authorList>
            <person name="Zhirakovskaya E."/>
        </authorList>
    </citation>
    <scope>NUCLEOTIDE SEQUENCE</scope>
</reference>
<organism evidence="2">
    <name type="scientific">hydrothermal vent metagenome</name>
    <dbReference type="NCBI Taxonomy" id="652676"/>
    <lineage>
        <taxon>unclassified sequences</taxon>
        <taxon>metagenomes</taxon>
        <taxon>ecological metagenomes</taxon>
    </lineage>
</organism>
<dbReference type="Pfam" id="PF13417">
    <property type="entry name" value="GST_N_3"/>
    <property type="match status" value="1"/>
</dbReference>
<feature type="domain" description="GST N-terminal" evidence="1">
    <location>
        <begin position="45"/>
        <end position="122"/>
    </location>
</feature>
<dbReference type="Gene3D" id="3.40.30.10">
    <property type="entry name" value="Glutaredoxin"/>
    <property type="match status" value="1"/>
</dbReference>
<gene>
    <name evidence="2" type="ORF">MNBD_GAMMA08-2188</name>
</gene>
<name>A0A3B0XY57_9ZZZZ</name>
<dbReference type="InterPro" id="IPR036249">
    <property type="entry name" value="Thioredoxin-like_sf"/>
</dbReference>
<dbReference type="InterPro" id="IPR004045">
    <property type="entry name" value="Glutathione_S-Trfase_N"/>
</dbReference>
<proteinExistence type="predicted"/>
<evidence type="ECO:0000259" key="1">
    <source>
        <dbReference type="Pfam" id="PF13417"/>
    </source>
</evidence>
<dbReference type="PROSITE" id="PS51354">
    <property type="entry name" value="GLUTAREDOXIN_2"/>
    <property type="match status" value="1"/>
</dbReference>